<reference evidence="4 5" key="1">
    <citation type="journal article" date="2021" name="Environ. Microbiol.">
        <title>Genetic insights into the dark matter of the mammalian gut microbiota through targeted genome reconstruction.</title>
        <authorList>
            <person name="Lugli G.A."/>
            <person name="Alessandri G."/>
            <person name="Milani C."/>
            <person name="Viappiani A."/>
            <person name="Fontana F."/>
            <person name="Tarracchini C."/>
            <person name="Mancabelli L."/>
            <person name="Argentini C."/>
            <person name="Ruiz L."/>
            <person name="Margolles A."/>
            <person name="van Sinderen D."/>
            <person name="Turroni F."/>
            <person name="Ventura M."/>
        </authorList>
    </citation>
    <scope>NUCLEOTIDE SEQUENCE [LARGE SCALE GENOMIC DNA]</scope>
    <source>
        <strain evidence="4 5">MA2</strain>
    </source>
</reference>
<evidence type="ECO:0000259" key="3">
    <source>
        <dbReference type="PROSITE" id="PS51704"/>
    </source>
</evidence>
<keyword evidence="2" id="KW-0812">Transmembrane</keyword>
<keyword evidence="5" id="KW-1185">Reference proteome</keyword>
<evidence type="ECO:0000256" key="1">
    <source>
        <dbReference type="SAM" id="MobiDB-lite"/>
    </source>
</evidence>
<feature type="compositionally biased region" description="Gly residues" evidence="1">
    <location>
        <begin position="17"/>
        <end position="28"/>
    </location>
</feature>
<dbReference type="PROSITE" id="PS51704">
    <property type="entry name" value="GP_PDE"/>
    <property type="match status" value="1"/>
</dbReference>
<dbReference type="Gene3D" id="3.20.20.190">
    <property type="entry name" value="Phosphatidylinositol (PI) phosphodiesterase"/>
    <property type="match status" value="1"/>
</dbReference>
<protein>
    <recommendedName>
        <fullName evidence="3">GP-PDE domain-containing protein</fullName>
    </recommendedName>
</protein>
<dbReference type="SUPFAM" id="SSF51695">
    <property type="entry name" value="PLC-like phosphodiesterases"/>
    <property type="match status" value="1"/>
</dbReference>
<keyword evidence="2" id="KW-1133">Transmembrane helix</keyword>
<gene>
    <name evidence="4" type="ORF">JS528_09755</name>
</gene>
<dbReference type="InterPro" id="IPR017946">
    <property type="entry name" value="PLC-like_Pdiesterase_TIM-brl"/>
</dbReference>
<comment type="caution">
    <text evidence="4">The sequence shown here is derived from an EMBL/GenBank/DDBJ whole genome shotgun (WGS) entry which is preliminary data.</text>
</comment>
<keyword evidence="2" id="KW-0472">Membrane</keyword>
<feature type="domain" description="GP-PDE" evidence="3">
    <location>
        <begin position="109"/>
        <end position="342"/>
    </location>
</feature>
<dbReference type="Pfam" id="PF03009">
    <property type="entry name" value="GDPD"/>
    <property type="match status" value="1"/>
</dbReference>
<evidence type="ECO:0000313" key="4">
    <source>
        <dbReference type="EMBL" id="MBT1173617.1"/>
    </source>
</evidence>
<organism evidence="4 5">
    <name type="scientific">Bifidobacterium santillanense</name>
    <dbReference type="NCBI Taxonomy" id="2809028"/>
    <lineage>
        <taxon>Bacteria</taxon>
        <taxon>Bacillati</taxon>
        <taxon>Actinomycetota</taxon>
        <taxon>Actinomycetes</taxon>
        <taxon>Bifidobacteriales</taxon>
        <taxon>Bifidobacteriaceae</taxon>
        <taxon>Bifidobacterium</taxon>
    </lineage>
</organism>
<sequence>MAGMKRDMFGRNDAGLEGPGGPGGGGAVRGEVSPDPLGRMGTTGITVSDRSLRRTLLVQLVVLLITLSLVTGVAVAANLRRRERDGIDGPVAGVGPASVMHDARWRVRPLAIVHRGDDSAPENSLHAIANAGARGADYSEIDVRLTRDGVPVVFHDGRTGRLSAAGVDVPVSSVTLAELQRMPMTQHGEIYHIPTLAEAIGAARRSSDHLGLLLHLKSNPRHPAKLDDAVMDQVEDQRFADRAMFMSTNDEDIAIVHRRHPGWTVGKCVSPKGRPLVEWPKDASFVVMRGDRINLAVLARARRDGVPVFAGVSDDYREGNECLRLGADGILGGNTRRTLGTVDRHTVTLNGAKGGSIPWYPGVGR</sequence>
<evidence type="ECO:0000256" key="2">
    <source>
        <dbReference type="SAM" id="Phobius"/>
    </source>
</evidence>
<dbReference type="Proteomes" id="UP000773064">
    <property type="component" value="Unassembled WGS sequence"/>
</dbReference>
<dbReference type="PANTHER" id="PTHR46211:SF14">
    <property type="entry name" value="GLYCEROPHOSPHODIESTER PHOSPHODIESTERASE"/>
    <property type="match status" value="1"/>
</dbReference>
<dbReference type="InterPro" id="IPR030395">
    <property type="entry name" value="GP_PDE_dom"/>
</dbReference>
<proteinExistence type="predicted"/>
<evidence type="ECO:0000313" key="5">
    <source>
        <dbReference type="Proteomes" id="UP000773064"/>
    </source>
</evidence>
<dbReference type="RefSeq" id="WP_214358867.1">
    <property type="nucleotide sequence ID" value="NZ_JAFEJS010000012.1"/>
</dbReference>
<feature type="region of interest" description="Disordered" evidence="1">
    <location>
        <begin position="1"/>
        <end position="44"/>
    </location>
</feature>
<name>A0ABS5URL9_9BIFI</name>
<feature type="transmembrane region" description="Helical" evidence="2">
    <location>
        <begin position="56"/>
        <end position="77"/>
    </location>
</feature>
<feature type="compositionally biased region" description="Basic and acidic residues" evidence="1">
    <location>
        <begin position="1"/>
        <end position="10"/>
    </location>
</feature>
<dbReference type="PANTHER" id="PTHR46211">
    <property type="entry name" value="GLYCEROPHOSPHORYL DIESTER PHOSPHODIESTERASE"/>
    <property type="match status" value="1"/>
</dbReference>
<dbReference type="EMBL" id="JAFEJS010000012">
    <property type="protein sequence ID" value="MBT1173617.1"/>
    <property type="molecule type" value="Genomic_DNA"/>
</dbReference>
<accession>A0ABS5URL9</accession>